<reference evidence="3" key="2">
    <citation type="submission" date="2018-05" db="EMBL/GenBank/DDBJ databases">
        <title>OgluRS3 (Oryza glumaepatula Reference Sequence Version 3).</title>
        <authorList>
            <person name="Zhang J."/>
            <person name="Kudrna D."/>
            <person name="Lee S."/>
            <person name="Talag J."/>
            <person name="Welchert J."/>
            <person name="Wing R.A."/>
        </authorList>
    </citation>
    <scope>NUCLEOTIDE SEQUENCE [LARGE SCALE GENOMIC DNA]</scope>
</reference>
<feature type="domain" description="C2H2-type" evidence="2">
    <location>
        <begin position="72"/>
        <end position="99"/>
    </location>
</feature>
<dbReference type="GO" id="GO:0003700">
    <property type="term" value="F:DNA-binding transcription factor activity"/>
    <property type="evidence" value="ECO:0007669"/>
    <property type="project" value="InterPro"/>
</dbReference>
<keyword evidence="1" id="KW-0862">Zinc</keyword>
<dbReference type="InterPro" id="IPR013087">
    <property type="entry name" value="Znf_C2H2_type"/>
</dbReference>
<dbReference type="Gramene" id="OGLUM07G02780.1">
    <property type="protein sequence ID" value="OGLUM07G02780.1"/>
    <property type="gene ID" value="OGLUM07G02780"/>
</dbReference>
<evidence type="ECO:0000313" key="3">
    <source>
        <dbReference type="EnsemblPlants" id="OGLUM07G02780.1"/>
    </source>
</evidence>
<dbReference type="PROSITE" id="PS00028">
    <property type="entry name" value="ZINC_FINGER_C2H2_1"/>
    <property type="match status" value="2"/>
</dbReference>
<name>A0A0E0AFV0_9ORYZ</name>
<organism evidence="3">
    <name type="scientific">Oryza glumipatula</name>
    <dbReference type="NCBI Taxonomy" id="40148"/>
    <lineage>
        <taxon>Eukaryota</taxon>
        <taxon>Viridiplantae</taxon>
        <taxon>Streptophyta</taxon>
        <taxon>Embryophyta</taxon>
        <taxon>Tracheophyta</taxon>
        <taxon>Spermatophyta</taxon>
        <taxon>Magnoliopsida</taxon>
        <taxon>Liliopsida</taxon>
        <taxon>Poales</taxon>
        <taxon>Poaceae</taxon>
        <taxon>BOP clade</taxon>
        <taxon>Oryzoideae</taxon>
        <taxon>Oryzeae</taxon>
        <taxon>Oryzinae</taxon>
        <taxon>Oryza</taxon>
    </lineage>
</organism>
<dbReference type="Gene3D" id="3.30.160.60">
    <property type="entry name" value="Classic Zinc Finger"/>
    <property type="match status" value="1"/>
</dbReference>
<accession>A0A0E0AFV0</accession>
<keyword evidence="4" id="KW-1185">Reference proteome</keyword>
<dbReference type="GO" id="GO:0008270">
    <property type="term" value="F:zinc ion binding"/>
    <property type="evidence" value="ECO:0007669"/>
    <property type="project" value="UniProtKB-KW"/>
</dbReference>
<sequence length="228" mass="23898">MESSRRHGGGARLFPCLFCDRTFLKSQALGGHQNAHRKDRVACGGSCNPYLYGGGGHDPYYAWGGGGGARLFPCLFCERTFRKSQALGGHQNAHRKDRVAAGRNPYVYYAAGAPSFSSAAGSEVVTAGLAAAAWSIPISSHGCSDVGPIERRSGVGVGIGAGGRRLTEHAQLMAAVGGAGRDENTVDMLNWTRASHAAAAADDDDSSMGAGDEQMDLELRLSRSSCLY</sequence>
<feature type="domain" description="C2H2-type" evidence="2">
    <location>
        <begin position="14"/>
        <end position="41"/>
    </location>
</feature>
<dbReference type="AlphaFoldDB" id="A0A0E0AFV0"/>
<evidence type="ECO:0000313" key="4">
    <source>
        <dbReference type="Proteomes" id="UP000026961"/>
    </source>
</evidence>
<dbReference type="PROSITE" id="PS50157">
    <property type="entry name" value="ZINC_FINGER_C2H2_2"/>
    <property type="match status" value="2"/>
</dbReference>
<dbReference type="EnsemblPlants" id="OGLUM07G02780.1">
    <property type="protein sequence ID" value="OGLUM07G02780.1"/>
    <property type="gene ID" value="OGLUM07G02780"/>
</dbReference>
<keyword evidence="1" id="KW-0479">Metal-binding</keyword>
<protein>
    <recommendedName>
        <fullName evidence="2">C2H2-type domain-containing protein</fullName>
    </recommendedName>
</protein>
<evidence type="ECO:0000259" key="2">
    <source>
        <dbReference type="PROSITE" id="PS50157"/>
    </source>
</evidence>
<proteinExistence type="predicted"/>
<dbReference type="InterPro" id="IPR045320">
    <property type="entry name" value="JAGGED/SL1-like"/>
</dbReference>
<keyword evidence="1" id="KW-0863">Zinc-finger</keyword>
<dbReference type="PANTHER" id="PTHR45730">
    <property type="entry name" value="ZINC FINGER PROTEIN JAGGED"/>
    <property type="match status" value="1"/>
</dbReference>
<dbReference type="InterPro" id="IPR036236">
    <property type="entry name" value="Znf_C2H2_sf"/>
</dbReference>
<dbReference type="PANTHER" id="PTHR45730:SF108">
    <property type="entry name" value="PROTEIN LATE FLOWERING"/>
    <property type="match status" value="1"/>
</dbReference>
<dbReference type="Proteomes" id="UP000026961">
    <property type="component" value="Chromosome 7"/>
</dbReference>
<evidence type="ECO:0000256" key="1">
    <source>
        <dbReference type="PROSITE-ProRule" id="PRU00042"/>
    </source>
</evidence>
<dbReference type="SMART" id="SM00355">
    <property type="entry name" value="ZnF_C2H2"/>
    <property type="match status" value="2"/>
</dbReference>
<dbReference type="Pfam" id="PF13912">
    <property type="entry name" value="zf-C2H2_6"/>
    <property type="match status" value="2"/>
</dbReference>
<dbReference type="SUPFAM" id="SSF57667">
    <property type="entry name" value="beta-beta-alpha zinc fingers"/>
    <property type="match status" value="1"/>
</dbReference>
<reference evidence="3" key="1">
    <citation type="submission" date="2015-04" db="UniProtKB">
        <authorList>
            <consortium name="EnsemblPlants"/>
        </authorList>
    </citation>
    <scope>IDENTIFICATION</scope>
</reference>
<dbReference type="HOGENOM" id="CLU_1216410_0_0_1"/>